<name>A0A0G0NCZ7_9BACT</name>
<dbReference type="CDD" id="cd04179">
    <property type="entry name" value="DPM_DPG-synthase_like"/>
    <property type="match status" value="1"/>
</dbReference>
<accession>A0A0G0NCZ7</accession>
<dbReference type="PANTHER" id="PTHR43398">
    <property type="entry name" value="DOLICHOL-PHOSPHATE MANNOSYLTRANSFERASE SUBUNIT 1"/>
    <property type="match status" value="1"/>
</dbReference>
<comment type="caution">
    <text evidence="5">The sequence shown here is derived from an EMBL/GenBank/DDBJ whole genome shotgun (WGS) entry which is preliminary data.</text>
</comment>
<dbReference type="PANTHER" id="PTHR43398:SF1">
    <property type="entry name" value="DOLICHOL-PHOSPHATE MANNOSYLTRANSFERASE SUBUNIT 1"/>
    <property type="match status" value="1"/>
</dbReference>
<organism evidence="5 6">
    <name type="scientific">Candidatus Woesebacteria bacterium GW2011_GWA1_39_21</name>
    <dbReference type="NCBI Taxonomy" id="1618550"/>
    <lineage>
        <taxon>Bacteria</taxon>
        <taxon>Candidatus Woeseibacteriota</taxon>
    </lineage>
</organism>
<dbReference type="GO" id="GO:0016020">
    <property type="term" value="C:membrane"/>
    <property type="evidence" value="ECO:0007669"/>
    <property type="project" value="GOC"/>
</dbReference>
<gene>
    <name evidence="5" type="ORF">UT39_C0017G0020</name>
</gene>
<dbReference type="InterPro" id="IPR039528">
    <property type="entry name" value="DPM1-like"/>
</dbReference>
<dbReference type="Pfam" id="PF00535">
    <property type="entry name" value="Glycos_transf_2"/>
    <property type="match status" value="1"/>
</dbReference>
<dbReference type="Proteomes" id="UP000034246">
    <property type="component" value="Unassembled WGS sequence"/>
</dbReference>
<evidence type="ECO:0000256" key="1">
    <source>
        <dbReference type="ARBA" id="ARBA00006739"/>
    </source>
</evidence>
<keyword evidence="3 5" id="KW-0808">Transferase</keyword>
<keyword evidence="2 5" id="KW-0328">Glycosyltransferase</keyword>
<evidence type="ECO:0000313" key="5">
    <source>
        <dbReference type="EMBL" id="KKR10656.1"/>
    </source>
</evidence>
<evidence type="ECO:0000313" key="6">
    <source>
        <dbReference type="Proteomes" id="UP000034246"/>
    </source>
</evidence>
<dbReference type="GO" id="GO:0004582">
    <property type="term" value="F:dolichyl-phosphate beta-D-mannosyltransferase activity"/>
    <property type="evidence" value="ECO:0007669"/>
    <property type="project" value="InterPro"/>
</dbReference>
<proteinExistence type="inferred from homology"/>
<dbReference type="GO" id="GO:0009247">
    <property type="term" value="P:glycolipid biosynthetic process"/>
    <property type="evidence" value="ECO:0007669"/>
    <property type="project" value="TreeGrafter"/>
</dbReference>
<sequence length="260" mass="29606">MRTSDWELPKFEKFEFRKKSSKYCVCIPIINEGQRILTQLEKMKKVSKLADIIICDGRSNDGSTKLSVMKKYNVRTLLTKLGPGKQATQLRMGFSYALKQGYKGVIQVDGNNKDGVNAIPRFIKELDAGYDYIQGSRFVKGGKAVNTPINRYIGVRFIASPLISLFGGYLYTDITNGFRAYSARYLLHSKVLPFRSVFLQYGLNFYLAVRARQVGLLSKEIPVLRAYPKHSTPSKMKNFSDQFDLLKEVVYAAFGKYNPR</sequence>
<reference evidence="5 6" key="1">
    <citation type="journal article" date="2015" name="Nature">
        <title>rRNA introns, odd ribosomes, and small enigmatic genomes across a large radiation of phyla.</title>
        <authorList>
            <person name="Brown C.T."/>
            <person name="Hug L.A."/>
            <person name="Thomas B.C."/>
            <person name="Sharon I."/>
            <person name="Castelle C.J."/>
            <person name="Singh A."/>
            <person name="Wilkins M.J."/>
            <person name="Williams K.H."/>
            <person name="Banfield J.F."/>
        </authorList>
    </citation>
    <scope>NUCLEOTIDE SEQUENCE [LARGE SCALE GENOMIC DNA]</scope>
</reference>
<evidence type="ECO:0000259" key="4">
    <source>
        <dbReference type="Pfam" id="PF00535"/>
    </source>
</evidence>
<dbReference type="STRING" id="1618550.UT39_C0017G0020"/>
<evidence type="ECO:0000256" key="3">
    <source>
        <dbReference type="ARBA" id="ARBA00022679"/>
    </source>
</evidence>
<protein>
    <submittedName>
        <fullName evidence="5">Dolichyl-phosphate beta-D-mannosyltransferase</fullName>
    </submittedName>
</protein>
<dbReference type="Gene3D" id="3.90.550.10">
    <property type="entry name" value="Spore Coat Polysaccharide Biosynthesis Protein SpsA, Chain A"/>
    <property type="match status" value="1"/>
</dbReference>
<evidence type="ECO:0000256" key="2">
    <source>
        <dbReference type="ARBA" id="ARBA00022676"/>
    </source>
</evidence>
<dbReference type="SUPFAM" id="SSF53448">
    <property type="entry name" value="Nucleotide-diphospho-sugar transferases"/>
    <property type="match status" value="1"/>
</dbReference>
<dbReference type="InterPro" id="IPR029044">
    <property type="entry name" value="Nucleotide-diphossugar_trans"/>
</dbReference>
<comment type="similarity">
    <text evidence="1">Belongs to the glycosyltransferase 2 family.</text>
</comment>
<feature type="domain" description="Glycosyltransferase 2-like" evidence="4">
    <location>
        <begin position="24"/>
        <end position="184"/>
    </location>
</feature>
<dbReference type="AlphaFoldDB" id="A0A0G0NCZ7"/>
<dbReference type="EMBL" id="LBWP01000017">
    <property type="protein sequence ID" value="KKR10656.1"/>
    <property type="molecule type" value="Genomic_DNA"/>
</dbReference>
<dbReference type="InterPro" id="IPR001173">
    <property type="entry name" value="Glyco_trans_2-like"/>
</dbReference>